<dbReference type="InterPro" id="IPR002577">
    <property type="entry name" value="HTH_HxlR"/>
</dbReference>
<evidence type="ECO:0000313" key="7">
    <source>
        <dbReference type="Proteomes" id="UP000595046"/>
    </source>
</evidence>
<dbReference type="GO" id="GO:0003677">
    <property type="term" value="F:DNA binding"/>
    <property type="evidence" value="ECO:0007669"/>
    <property type="project" value="UniProtKB-KW"/>
</dbReference>
<keyword evidence="1" id="KW-0805">Transcription regulation</keyword>
<organism evidence="6 7">
    <name type="scientific">Streptomyces bathyalis</name>
    <dbReference type="NCBI Taxonomy" id="2710756"/>
    <lineage>
        <taxon>Bacteria</taxon>
        <taxon>Bacillati</taxon>
        <taxon>Actinomycetota</taxon>
        <taxon>Actinomycetes</taxon>
        <taxon>Kitasatosporales</taxon>
        <taxon>Streptomycetaceae</taxon>
        <taxon>Streptomyces</taxon>
    </lineage>
</organism>
<dbReference type="Proteomes" id="UP000595046">
    <property type="component" value="Chromosome"/>
</dbReference>
<evidence type="ECO:0000256" key="4">
    <source>
        <dbReference type="SAM" id="MobiDB-lite"/>
    </source>
</evidence>
<evidence type="ECO:0000313" key="6">
    <source>
        <dbReference type="EMBL" id="QPP05162.1"/>
    </source>
</evidence>
<evidence type="ECO:0000256" key="2">
    <source>
        <dbReference type="ARBA" id="ARBA00023125"/>
    </source>
</evidence>
<dbReference type="Pfam" id="PF01638">
    <property type="entry name" value="HxlR"/>
    <property type="match status" value="2"/>
</dbReference>
<evidence type="ECO:0000256" key="1">
    <source>
        <dbReference type="ARBA" id="ARBA00023015"/>
    </source>
</evidence>
<dbReference type="PROSITE" id="PS51118">
    <property type="entry name" value="HTH_HXLR"/>
    <property type="match status" value="1"/>
</dbReference>
<dbReference type="SUPFAM" id="SSF46785">
    <property type="entry name" value="Winged helix' DNA-binding domain"/>
    <property type="match status" value="2"/>
</dbReference>
<keyword evidence="7" id="KW-1185">Reference proteome</keyword>
<sequence>MVTTALPRATAADLARVGECLDMLAPRWNAWLLMSLDRKPLRYVELRSQVPWLRDGQLSPRLHQLTDDGLLTRGQVNQSHVSYGLTDRGATALSVLEELAAWGSAHLEKALVLNPDTGLREPERIPKAQDAEDTLGLISPRHTAPVLWTLRIRGAATARELAATVMPKASPTGIYPPLHQLTDDRLIERTAPDAPRFQLTEAGASLAPVFAAMSAWASGRDATTARTHPVWVQKHAPDTGQRTAWATHQPRSTGPAGTAVAVPSQPQREAGVPAWKPNDLFSHRPPAQPAAPATAGGPRR</sequence>
<evidence type="ECO:0000259" key="5">
    <source>
        <dbReference type="PROSITE" id="PS51118"/>
    </source>
</evidence>
<protein>
    <recommendedName>
        <fullName evidence="5">HTH hxlR-type domain-containing protein</fullName>
    </recommendedName>
</protein>
<feature type="compositionally biased region" description="Polar residues" evidence="4">
    <location>
        <begin position="240"/>
        <end position="252"/>
    </location>
</feature>
<feature type="region of interest" description="Disordered" evidence="4">
    <location>
        <begin position="237"/>
        <end position="300"/>
    </location>
</feature>
<proteinExistence type="predicted"/>
<dbReference type="RefSeq" id="WP_197348661.1">
    <property type="nucleotide sequence ID" value="NZ_CP048882.1"/>
</dbReference>
<feature type="domain" description="HTH hxlR-type" evidence="5">
    <location>
        <begin position="15"/>
        <end position="111"/>
    </location>
</feature>
<dbReference type="PANTHER" id="PTHR33204">
    <property type="entry name" value="TRANSCRIPTIONAL REGULATOR, MARR FAMILY"/>
    <property type="match status" value="1"/>
</dbReference>
<feature type="compositionally biased region" description="Low complexity" evidence="4">
    <location>
        <begin position="290"/>
        <end position="300"/>
    </location>
</feature>
<keyword evidence="2" id="KW-0238">DNA-binding</keyword>
<dbReference type="AlphaFoldDB" id="A0A7T1T2F7"/>
<dbReference type="PANTHER" id="PTHR33204:SF37">
    <property type="entry name" value="HTH-TYPE TRANSCRIPTIONAL REGULATOR YODB"/>
    <property type="match status" value="1"/>
</dbReference>
<dbReference type="KEGG" id="sbat:G4Z16_00760"/>
<reference evidence="7" key="1">
    <citation type="submission" date="2020-02" db="EMBL/GenBank/DDBJ databases">
        <title>Streptomyces sp. ASO4wet.</title>
        <authorList>
            <person name="Risdian C."/>
            <person name="Landwehr W."/>
            <person name="Schupp P."/>
            <person name="Wink J."/>
        </authorList>
    </citation>
    <scope>NUCLEOTIDE SEQUENCE [LARGE SCALE GENOMIC DNA]</scope>
    <source>
        <strain evidence="7">ASO4wet</strain>
    </source>
</reference>
<evidence type="ECO:0000256" key="3">
    <source>
        <dbReference type="ARBA" id="ARBA00023163"/>
    </source>
</evidence>
<keyword evidence="3" id="KW-0804">Transcription</keyword>
<dbReference type="InterPro" id="IPR036388">
    <property type="entry name" value="WH-like_DNA-bd_sf"/>
</dbReference>
<dbReference type="EMBL" id="CP048882">
    <property type="protein sequence ID" value="QPP05162.1"/>
    <property type="molecule type" value="Genomic_DNA"/>
</dbReference>
<name>A0A7T1T2F7_9ACTN</name>
<gene>
    <name evidence="6" type="ORF">G4Z16_00760</name>
</gene>
<dbReference type="Gene3D" id="1.10.10.10">
    <property type="entry name" value="Winged helix-like DNA-binding domain superfamily/Winged helix DNA-binding domain"/>
    <property type="match status" value="2"/>
</dbReference>
<accession>A0A7T1T2F7</accession>
<dbReference type="InterPro" id="IPR036390">
    <property type="entry name" value="WH_DNA-bd_sf"/>
</dbReference>